<feature type="domain" description="Saccharopine dehydrogenase NADP binding" evidence="2">
    <location>
        <begin position="3"/>
        <end position="115"/>
    </location>
</feature>
<evidence type="ECO:0000259" key="2">
    <source>
        <dbReference type="Pfam" id="PF03435"/>
    </source>
</evidence>
<evidence type="ECO:0000256" key="1">
    <source>
        <dbReference type="ARBA" id="ARBA00023002"/>
    </source>
</evidence>
<evidence type="ECO:0000313" key="4">
    <source>
        <dbReference type="EMBL" id="OMJ75580.1"/>
    </source>
</evidence>
<proteinExistence type="predicted"/>
<dbReference type="Pfam" id="PF03435">
    <property type="entry name" value="Sacchrp_dh_NADP"/>
    <property type="match status" value="1"/>
</dbReference>
<dbReference type="InterPro" id="IPR032095">
    <property type="entry name" value="Sacchrp_dh-like_C"/>
</dbReference>
<dbReference type="EMBL" id="MPUH01000682">
    <property type="protein sequence ID" value="OMJ75580.1"/>
    <property type="molecule type" value="Genomic_DNA"/>
</dbReference>
<dbReference type="CDD" id="cd02440">
    <property type="entry name" value="AdoMet_MTases"/>
    <property type="match status" value="1"/>
</dbReference>
<dbReference type="OrthoDB" id="10268090at2759"/>
<dbReference type="InterPro" id="IPR036291">
    <property type="entry name" value="NAD(P)-bd_dom_sf"/>
</dbReference>
<protein>
    <recommendedName>
        <fullName evidence="6">Saccharopine dehydrogenase</fullName>
    </recommendedName>
</protein>
<dbReference type="InterPro" id="IPR051168">
    <property type="entry name" value="AASS"/>
</dbReference>
<dbReference type="SUPFAM" id="SSF55347">
    <property type="entry name" value="Glyceraldehyde-3-phosphate dehydrogenase-like, C-terminal domain"/>
    <property type="match status" value="1"/>
</dbReference>
<dbReference type="Pfam" id="PF16653">
    <property type="entry name" value="Sacchrp_dh_C"/>
    <property type="match status" value="1"/>
</dbReference>
<name>A0A1R2BFT1_9CILI</name>
<dbReference type="Gene3D" id="3.40.50.720">
    <property type="entry name" value="NAD(P)-binding Rossmann-like Domain"/>
    <property type="match status" value="1"/>
</dbReference>
<dbReference type="InterPro" id="IPR005097">
    <property type="entry name" value="Sacchrp_dh_NADP-bd"/>
</dbReference>
<evidence type="ECO:0008006" key="6">
    <source>
        <dbReference type="Google" id="ProtNLM"/>
    </source>
</evidence>
<comment type="caution">
    <text evidence="4">The sequence shown here is derived from an EMBL/GenBank/DDBJ whole genome shotgun (WGS) entry which is preliminary data.</text>
</comment>
<dbReference type="GO" id="GO:0006553">
    <property type="term" value="P:lysine metabolic process"/>
    <property type="evidence" value="ECO:0007669"/>
    <property type="project" value="UniProtKB-ARBA"/>
</dbReference>
<dbReference type="Proteomes" id="UP000187209">
    <property type="component" value="Unassembled WGS sequence"/>
</dbReference>
<dbReference type="Gene3D" id="3.30.360.10">
    <property type="entry name" value="Dihydrodipicolinate Reductase, domain 2"/>
    <property type="match status" value="1"/>
</dbReference>
<keyword evidence="1" id="KW-0560">Oxidoreductase</keyword>
<dbReference type="PANTHER" id="PTHR11133:SF22">
    <property type="entry name" value="ALPHA-AMINOADIPIC SEMIALDEHYDE SYNTHASE, MITOCHONDRIAL"/>
    <property type="match status" value="1"/>
</dbReference>
<gene>
    <name evidence="4" type="ORF">SteCoe_25234</name>
</gene>
<organism evidence="4 5">
    <name type="scientific">Stentor coeruleus</name>
    <dbReference type="NCBI Taxonomy" id="5963"/>
    <lineage>
        <taxon>Eukaryota</taxon>
        <taxon>Sar</taxon>
        <taxon>Alveolata</taxon>
        <taxon>Ciliophora</taxon>
        <taxon>Postciliodesmatophora</taxon>
        <taxon>Heterotrichea</taxon>
        <taxon>Heterotrichida</taxon>
        <taxon>Stentoridae</taxon>
        <taxon>Stentor</taxon>
    </lineage>
</organism>
<keyword evidence="5" id="KW-1185">Reference proteome</keyword>
<evidence type="ECO:0000313" key="5">
    <source>
        <dbReference type="Proteomes" id="UP000187209"/>
    </source>
</evidence>
<evidence type="ECO:0000259" key="3">
    <source>
        <dbReference type="Pfam" id="PF16653"/>
    </source>
</evidence>
<dbReference type="PANTHER" id="PTHR11133">
    <property type="entry name" value="SACCHAROPINE DEHYDROGENASE"/>
    <property type="match status" value="1"/>
</dbReference>
<dbReference type="AlphaFoldDB" id="A0A1R2BFT1"/>
<feature type="domain" description="Saccharopine dehydrogenase-like C-terminal" evidence="3">
    <location>
        <begin position="119"/>
        <end position="360"/>
    </location>
</feature>
<dbReference type="GO" id="GO:0016491">
    <property type="term" value="F:oxidoreductase activity"/>
    <property type="evidence" value="ECO:0007669"/>
    <property type="project" value="UniProtKB-KW"/>
</dbReference>
<sequence length="369" mass="40998">MKILTLGAGKVGCTMALDLSKSFNVTAVDLNEKNLSRLSSLNPKIETIFADTSKLSSKFFQPYDLVVSGVPGFLGFQTLEHLINSGVKNIVDISFMPEDHLILDSLAKTKGVSAIVDAGLAPGLTNMFCGHLTETQKSEKITMLVGGVPKIRKWPFNYKAPFSFVDVMEEYTRPARIKLYGHTVTKEPLTGVELIDTEIGTLEAFYTDGVRSLLKTIPEVPNIIEKTLRYPGYAEYMCLLKKTGFFDTEVKEVKGQKLAPFDMTSAILDKVFYLSPEEEDIVILQVIGETAQSSITYSLVDYYCTQTKLSAMSRTTGYSATACASLLLKGIHKDKGVFLMEHIGRNAEKFDYVIKYLAERKVNIKKLTK</sequence>
<accession>A0A1R2BFT1</accession>
<dbReference type="SUPFAM" id="SSF51735">
    <property type="entry name" value="NAD(P)-binding Rossmann-fold domains"/>
    <property type="match status" value="1"/>
</dbReference>
<reference evidence="4 5" key="1">
    <citation type="submission" date="2016-11" db="EMBL/GenBank/DDBJ databases">
        <title>The macronuclear genome of Stentor coeruleus: a giant cell with tiny introns.</title>
        <authorList>
            <person name="Slabodnick M."/>
            <person name="Ruby J.G."/>
            <person name="Reiff S.B."/>
            <person name="Swart E.C."/>
            <person name="Gosai S."/>
            <person name="Prabakaran S."/>
            <person name="Witkowska E."/>
            <person name="Larue G.E."/>
            <person name="Fisher S."/>
            <person name="Freeman R.M."/>
            <person name="Gunawardena J."/>
            <person name="Chu W."/>
            <person name="Stover N.A."/>
            <person name="Gregory B.D."/>
            <person name="Nowacki M."/>
            <person name="Derisi J."/>
            <person name="Roy S.W."/>
            <person name="Marshall W.F."/>
            <person name="Sood P."/>
        </authorList>
    </citation>
    <scope>NUCLEOTIDE SEQUENCE [LARGE SCALE GENOMIC DNA]</scope>
    <source>
        <strain evidence="4">WM001</strain>
    </source>
</reference>